<protein>
    <submittedName>
        <fullName evidence="1">Transposase</fullName>
    </submittedName>
</protein>
<dbReference type="AlphaFoldDB" id="A0A545SKW4"/>
<gene>
    <name evidence="1" type="ORF">FKG94_28455</name>
</gene>
<evidence type="ECO:0000313" key="1">
    <source>
        <dbReference type="EMBL" id="TQV65601.1"/>
    </source>
</evidence>
<proteinExistence type="predicted"/>
<reference evidence="1 2" key="1">
    <citation type="submission" date="2019-06" db="EMBL/GenBank/DDBJ databases">
        <title>Whole genome sequence for Cellvibrionaceae sp. R142.</title>
        <authorList>
            <person name="Wang G."/>
        </authorList>
    </citation>
    <scope>NUCLEOTIDE SEQUENCE [LARGE SCALE GENOMIC DNA]</scope>
    <source>
        <strain evidence="1 2">R142</strain>
    </source>
</reference>
<accession>A0A545SKW4</accession>
<dbReference type="EMBL" id="VHSG01000066">
    <property type="protein sequence ID" value="TQV65601.1"/>
    <property type="molecule type" value="Genomic_DNA"/>
</dbReference>
<keyword evidence="2" id="KW-1185">Reference proteome</keyword>
<comment type="caution">
    <text evidence="1">The sequence shown here is derived from an EMBL/GenBank/DDBJ whole genome shotgun (WGS) entry which is preliminary data.</text>
</comment>
<sequence length="89" mass="10339">MRIEDMTLDQLLDLNEVICERIDYLRAKQDQDVMKTLCVGNQVRFANKEGSTEFGIVIKINRKTVIVLTKDQRQWKMPPGMLTVVKDVN</sequence>
<evidence type="ECO:0000313" key="2">
    <source>
        <dbReference type="Proteomes" id="UP000319732"/>
    </source>
</evidence>
<name>A0A545SKW4_9GAMM</name>
<dbReference type="OrthoDB" id="6953254at2"/>
<organism evidence="1 2">
    <name type="scientific">Exilibacterium tricleocarpae</name>
    <dbReference type="NCBI Taxonomy" id="2591008"/>
    <lineage>
        <taxon>Bacteria</taxon>
        <taxon>Pseudomonadati</taxon>
        <taxon>Pseudomonadota</taxon>
        <taxon>Gammaproteobacteria</taxon>
        <taxon>Cellvibrionales</taxon>
        <taxon>Cellvibrionaceae</taxon>
        <taxon>Exilibacterium</taxon>
    </lineage>
</organism>
<dbReference type="Proteomes" id="UP000319732">
    <property type="component" value="Unassembled WGS sequence"/>
</dbReference>
<dbReference type="RefSeq" id="WP_142930339.1">
    <property type="nucleotide sequence ID" value="NZ_ML660141.1"/>
</dbReference>